<evidence type="ECO:0000256" key="2">
    <source>
        <dbReference type="ARBA" id="ARBA00023002"/>
    </source>
</evidence>
<organism evidence="4 5">
    <name type="scientific">Planotetraspora phitsanulokensis</name>
    <dbReference type="NCBI Taxonomy" id="575192"/>
    <lineage>
        <taxon>Bacteria</taxon>
        <taxon>Bacillati</taxon>
        <taxon>Actinomycetota</taxon>
        <taxon>Actinomycetes</taxon>
        <taxon>Streptosporangiales</taxon>
        <taxon>Streptosporangiaceae</taxon>
        <taxon>Planotetraspora</taxon>
    </lineage>
</organism>
<evidence type="ECO:0000313" key="4">
    <source>
        <dbReference type="EMBL" id="GII39796.1"/>
    </source>
</evidence>
<dbReference type="PRINTS" id="PR00081">
    <property type="entry name" value="GDHRDH"/>
</dbReference>
<dbReference type="EMBL" id="BOOP01000022">
    <property type="protein sequence ID" value="GII39796.1"/>
    <property type="molecule type" value="Genomic_DNA"/>
</dbReference>
<reference evidence="4 5" key="1">
    <citation type="submission" date="2021-01" db="EMBL/GenBank/DDBJ databases">
        <title>Whole genome shotgun sequence of Planotetraspora phitsanulokensis NBRC 104273.</title>
        <authorList>
            <person name="Komaki H."/>
            <person name="Tamura T."/>
        </authorList>
    </citation>
    <scope>NUCLEOTIDE SEQUENCE [LARGE SCALE GENOMIC DNA]</scope>
    <source>
        <strain evidence="4 5">NBRC 104273</strain>
    </source>
</reference>
<evidence type="ECO:0000256" key="1">
    <source>
        <dbReference type="ARBA" id="ARBA00006484"/>
    </source>
</evidence>
<evidence type="ECO:0000313" key="5">
    <source>
        <dbReference type="Proteomes" id="UP000622547"/>
    </source>
</evidence>
<keyword evidence="5" id="KW-1185">Reference proteome</keyword>
<proteinExistence type="inferred from homology"/>
<comment type="caution">
    <text evidence="4">The sequence shown here is derived from an EMBL/GenBank/DDBJ whole genome shotgun (WGS) entry which is preliminary data.</text>
</comment>
<dbReference type="CDD" id="cd05327">
    <property type="entry name" value="retinol-DH_like_SDR_c_like"/>
    <property type="match status" value="1"/>
</dbReference>
<dbReference type="Gene3D" id="3.40.50.720">
    <property type="entry name" value="NAD(P)-binding Rossmann-like Domain"/>
    <property type="match status" value="1"/>
</dbReference>
<dbReference type="InterPro" id="IPR036291">
    <property type="entry name" value="NAD(P)-bd_dom_sf"/>
</dbReference>
<comment type="similarity">
    <text evidence="1">Belongs to the short-chain dehydrogenases/reductases (SDR) family.</text>
</comment>
<dbReference type="PANTHER" id="PTHR24320:SF227">
    <property type="entry name" value="RETINOL DEHYDROGENASE 11"/>
    <property type="match status" value="1"/>
</dbReference>
<accession>A0A8J3UAG5</accession>
<dbReference type="Pfam" id="PF00106">
    <property type="entry name" value="adh_short"/>
    <property type="match status" value="1"/>
</dbReference>
<dbReference type="InterPro" id="IPR002347">
    <property type="entry name" value="SDR_fam"/>
</dbReference>
<dbReference type="AlphaFoldDB" id="A0A8J3UAG5"/>
<dbReference type="FunFam" id="3.40.50.720:FF:000594">
    <property type="entry name" value="Short-chain oxidoreductase"/>
    <property type="match status" value="1"/>
</dbReference>
<dbReference type="GO" id="GO:0016491">
    <property type="term" value="F:oxidoreductase activity"/>
    <property type="evidence" value="ECO:0007669"/>
    <property type="project" value="UniProtKB-KW"/>
</dbReference>
<name>A0A8J3UAG5_9ACTN</name>
<dbReference type="PANTHER" id="PTHR24320">
    <property type="entry name" value="RETINOL DEHYDROGENASE"/>
    <property type="match status" value="1"/>
</dbReference>
<protein>
    <recommendedName>
        <fullName evidence="3">Probable oxidoreductase</fullName>
    </recommendedName>
</protein>
<sequence>MSTPRVTTPFGPATTAEETVEGVDLSGKKAVVTGASSGIGVETARALAKAGADVTLAVRDVAAGERAAADIVASTGGAPVRTAVLDLSVRGSIDAFVASWRGPLDILVDNAGVMAIPERRTAEGWEMQFATNHLGHFALTLGLQDALAAAGHARVVVVSSVGHVNGDVIWDDVNFEKNPYDEWKAYSQSKTANILFAVEAARRWAGDGIAVNALNPGRIWGTGLSRHMSAPPASFEPGSSDGVSVKDIPQGAATSTLLAASPLVEGVTGRYFEDCEEALPHTPGLRRGFAAYAVDPGAAERLWQMSLDMIADADRRRDA</sequence>
<dbReference type="RefSeq" id="WP_204075375.1">
    <property type="nucleotide sequence ID" value="NZ_BAABHI010000019.1"/>
</dbReference>
<dbReference type="Proteomes" id="UP000622547">
    <property type="component" value="Unassembled WGS sequence"/>
</dbReference>
<keyword evidence="2" id="KW-0560">Oxidoreductase</keyword>
<gene>
    <name evidence="4" type="ORF">Pph01_47990</name>
</gene>
<dbReference type="SUPFAM" id="SSF51735">
    <property type="entry name" value="NAD(P)-binding Rossmann-fold domains"/>
    <property type="match status" value="1"/>
</dbReference>
<evidence type="ECO:0000256" key="3">
    <source>
        <dbReference type="ARBA" id="ARBA00071493"/>
    </source>
</evidence>